<gene>
    <name evidence="2" type="ORF">BVC80_659g54</name>
</gene>
<dbReference type="InterPro" id="IPR050796">
    <property type="entry name" value="SCF_F-box_component"/>
</dbReference>
<dbReference type="Proteomes" id="UP000195402">
    <property type="component" value="Unassembled WGS sequence"/>
</dbReference>
<evidence type="ECO:0000313" key="2">
    <source>
        <dbReference type="EMBL" id="OVA09218.1"/>
    </source>
</evidence>
<dbReference type="Pfam" id="PF00646">
    <property type="entry name" value="F-box"/>
    <property type="match status" value="1"/>
</dbReference>
<feature type="domain" description="F-box" evidence="1">
    <location>
        <begin position="1"/>
        <end position="51"/>
    </location>
</feature>
<dbReference type="Pfam" id="PF08268">
    <property type="entry name" value="FBA_3"/>
    <property type="match status" value="1"/>
</dbReference>
<reference evidence="2 3" key="1">
    <citation type="journal article" date="2017" name="Mol. Plant">
        <title>The Genome of Medicinal Plant Macleaya cordata Provides New Insights into Benzylisoquinoline Alkaloids Metabolism.</title>
        <authorList>
            <person name="Liu X."/>
            <person name="Liu Y."/>
            <person name="Huang P."/>
            <person name="Ma Y."/>
            <person name="Qing Z."/>
            <person name="Tang Q."/>
            <person name="Cao H."/>
            <person name="Cheng P."/>
            <person name="Zheng Y."/>
            <person name="Yuan Z."/>
            <person name="Zhou Y."/>
            <person name="Liu J."/>
            <person name="Tang Z."/>
            <person name="Zhuo Y."/>
            <person name="Zhang Y."/>
            <person name="Yu L."/>
            <person name="Huang J."/>
            <person name="Yang P."/>
            <person name="Peng Q."/>
            <person name="Zhang J."/>
            <person name="Jiang W."/>
            <person name="Zhang Z."/>
            <person name="Lin K."/>
            <person name="Ro D.K."/>
            <person name="Chen X."/>
            <person name="Xiong X."/>
            <person name="Shang Y."/>
            <person name="Huang S."/>
            <person name="Zeng J."/>
        </authorList>
    </citation>
    <scope>NUCLEOTIDE SEQUENCE [LARGE SCALE GENOMIC DNA]</scope>
    <source>
        <strain evidence="3">cv. BLH2017</strain>
        <tissue evidence="2">Root</tissue>
    </source>
</reference>
<dbReference type="OrthoDB" id="5319261at2759"/>
<dbReference type="InterPro" id="IPR013187">
    <property type="entry name" value="F-box-assoc_dom_typ3"/>
</dbReference>
<dbReference type="SMART" id="SM00256">
    <property type="entry name" value="FBOX"/>
    <property type="match status" value="1"/>
</dbReference>
<dbReference type="SUPFAM" id="SSF81383">
    <property type="entry name" value="F-box domain"/>
    <property type="match status" value="1"/>
</dbReference>
<dbReference type="NCBIfam" id="TIGR01640">
    <property type="entry name" value="F_box_assoc_1"/>
    <property type="match status" value="1"/>
</dbReference>
<dbReference type="InterPro" id="IPR036047">
    <property type="entry name" value="F-box-like_dom_sf"/>
</dbReference>
<organism evidence="2 3">
    <name type="scientific">Macleaya cordata</name>
    <name type="common">Five-seeded plume-poppy</name>
    <name type="synonym">Bocconia cordata</name>
    <dbReference type="NCBI Taxonomy" id="56857"/>
    <lineage>
        <taxon>Eukaryota</taxon>
        <taxon>Viridiplantae</taxon>
        <taxon>Streptophyta</taxon>
        <taxon>Embryophyta</taxon>
        <taxon>Tracheophyta</taxon>
        <taxon>Spermatophyta</taxon>
        <taxon>Magnoliopsida</taxon>
        <taxon>Ranunculales</taxon>
        <taxon>Papaveraceae</taxon>
        <taxon>Papaveroideae</taxon>
        <taxon>Macleaya</taxon>
    </lineage>
</organism>
<dbReference type="InterPro" id="IPR017451">
    <property type="entry name" value="F-box-assoc_interact_dom"/>
</dbReference>
<name>A0A200QFE3_MACCD</name>
<keyword evidence="3" id="KW-1185">Reference proteome</keyword>
<dbReference type="InterPro" id="IPR001810">
    <property type="entry name" value="F-box_dom"/>
</dbReference>
<protein>
    <submittedName>
        <fullName evidence="2">F-box domain</fullName>
    </submittedName>
</protein>
<dbReference type="AlphaFoldDB" id="A0A200QFE3"/>
<evidence type="ECO:0000313" key="3">
    <source>
        <dbReference type="Proteomes" id="UP000195402"/>
    </source>
</evidence>
<comment type="caution">
    <text evidence="2">The sequence shown here is derived from an EMBL/GenBank/DDBJ whole genome shotgun (WGS) entry which is preliminary data.</text>
</comment>
<dbReference type="STRING" id="56857.A0A200QFE3"/>
<dbReference type="CDD" id="cd22157">
    <property type="entry name" value="F-box_AtFBW1-like"/>
    <property type="match status" value="1"/>
</dbReference>
<dbReference type="PROSITE" id="PS50181">
    <property type="entry name" value="FBOX"/>
    <property type="match status" value="1"/>
</dbReference>
<evidence type="ECO:0000259" key="1">
    <source>
        <dbReference type="PROSITE" id="PS50181"/>
    </source>
</evidence>
<dbReference type="PANTHER" id="PTHR31672:SF13">
    <property type="entry name" value="F-BOX PROTEIN CPR30-LIKE"/>
    <property type="match status" value="1"/>
</dbReference>
<dbReference type="EMBL" id="MVGT01002164">
    <property type="protein sequence ID" value="OVA09218.1"/>
    <property type="molecule type" value="Genomic_DNA"/>
</dbReference>
<sequence length="415" mass="48459">MERLLPVDIIFNIFYRLPAESVLLCSQVCKTWRNLIRLPYFADTHLRFRRKLLQLEDDHSHFNLDASNFNGAANKVGGLGILFAIQFSDKDKGNVGLYYGEYDENNIDKKFSYRTLTKINIPPINEQKTPHSMVGSCNGLICFSMPYMYHTHEHGFYICNPITREYKRLYEISKCEPMVYGFGYIPSCNEYKIVRICDCGRIQVYTIGSGNGWRNKEKITCKLGSPSYPPPPGILANGALHWLDHMAPMKILAFDLADEKFRVVPSPPCFLPAGYNQSKHHFQLQELGRCLCLVHHVKGERMDIWSLKKMKNSTNDNMEDQEYQLWTWSREFSIRCNGWILGEYKPFALTKSGEVLFWRDNKILFRYDPKTGTLKKLSVEDWDLKFFQAIPHMNSFVSMKALGEKSRKRKQYMRR</sequence>
<dbReference type="Gene3D" id="1.20.1280.50">
    <property type="match status" value="1"/>
</dbReference>
<dbReference type="FunCoup" id="A0A200QFE3">
    <property type="interactions" value="420"/>
</dbReference>
<dbReference type="PANTHER" id="PTHR31672">
    <property type="entry name" value="BNACNNG10540D PROTEIN"/>
    <property type="match status" value="1"/>
</dbReference>
<dbReference type="InParanoid" id="A0A200QFE3"/>
<proteinExistence type="predicted"/>
<accession>A0A200QFE3</accession>